<evidence type="ECO:0000313" key="2">
    <source>
        <dbReference type="Proteomes" id="UP001147695"/>
    </source>
</evidence>
<proteinExistence type="predicted"/>
<dbReference type="EMBL" id="JAPZBQ010000005">
    <property type="protein sequence ID" value="KAJ5329737.1"/>
    <property type="molecule type" value="Genomic_DNA"/>
</dbReference>
<reference evidence="1" key="1">
    <citation type="submission" date="2022-12" db="EMBL/GenBank/DDBJ databases">
        <authorList>
            <person name="Petersen C."/>
        </authorList>
    </citation>
    <scope>NUCLEOTIDE SEQUENCE</scope>
    <source>
        <strain evidence="1">IBT 35673</strain>
    </source>
</reference>
<comment type="caution">
    <text evidence="1">The sequence shown here is derived from an EMBL/GenBank/DDBJ whole genome shotgun (WGS) entry which is preliminary data.</text>
</comment>
<dbReference type="Proteomes" id="UP001147695">
    <property type="component" value="Unassembled WGS sequence"/>
</dbReference>
<sequence length="433" mass="46774">MRLPHAVLNVRVTFGSISAGENRIEVVILSESKHITACGPACESDVHEPSVTCSATCNRCEPGGGYQVGFVTDGPETIRHGGGHGRCTSPHPHAAQTSIKSSKTARTTIHIDNAVLSNVPRTGHIFVAPAVFEVCHGLQALWQSYDELFVLDTSNVKHIGPNVTAYIGENMSHVHFCNVVSESFPSIAPIKHTSMASLHSHMVYSREGRRYSTQVEIGQSECTAVAFSHWDAEAAVLVAYVPIELHLVVFEQVFRVREVANGQVKRAPGMCAAAGGCVAWPKLPCRIINDGVEIAWTPVYVDITVPHSYVARRGIAGMPIKHIARQIISTVNNSRTVDVEAVPEVCAIGNGFEIDVSERGHGLEGGIHHVVTESTTKPSLKLGKTREIECAATKLPANVWAGCFFGYEQNFGVAPGVELPGVRRHVCCTWVGR</sequence>
<dbReference type="AlphaFoldDB" id="A0A9W9QEN2"/>
<name>A0A9W9QEN2_PENBR</name>
<evidence type="ECO:0000313" key="1">
    <source>
        <dbReference type="EMBL" id="KAJ5329737.1"/>
    </source>
</evidence>
<gene>
    <name evidence="1" type="ORF">N7452_010127</name>
</gene>
<accession>A0A9W9QEN2</accession>
<reference evidence="1" key="2">
    <citation type="journal article" date="2023" name="IMA Fungus">
        <title>Comparative genomic study of the Penicillium genus elucidates a diverse pangenome and 15 lateral gene transfer events.</title>
        <authorList>
            <person name="Petersen C."/>
            <person name="Sorensen T."/>
            <person name="Nielsen M.R."/>
            <person name="Sondergaard T.E."/>
            <person name="Sorensen J.L."/>
            <person name="Fitzpatrick D.A."/>
            <person name="Frisvad J.C."/>
            <person name="Nielsen K.L."/>
        </authorList>
    </citation>
    <scope>NUCLEOTIDE SEQUENCE</scope>
    <source>
        <strain evidence="1">IBT 35673</strain>
    </source>
</reference>
<organism evidence="1 2">
    <name type="scientific">Penicillium brevicompactum</name>
    <dbReference type="NCBI Taxonomy" id="5074"/>
    <lineage>
        <taxon>Eukaryota</taxon>
        <taxon>Fungi</taxon>
        <taxon>Dikarya</taxon>
        <taxon>Ascomycota</taxon>
        <taxon>Pezizomycotina</taxon>
        <taxon>Eurotiomycetes</taxon>
        <taxon>Eurotiomycetidae</taxon>
        <taxon>Eurotiales</taxon>
        <taxon>Aspergillaceae</taxon>
        <taxon>Penicillium</taxon>
    </lineage>
</organism>
<protein>
    <submittedName>
        <fullName evidence="1">Uncharacterized protein</fullName>
    </submittedName>
</protein>